<evidence type="ECO:0008006" key="4">
    <source>
        <dbReference type="Google" id="ProtNLM"/>
    </source>
</evidence>
<feature type="transmembrane region" description="Helical" evidence="1">
    <location>
        <begin position="180"/>
        <end position="200"/>
    </location>
</feature>
<accession>A0A3N4N5R2</accession>
<dbReference type="GO" id="GO:0005886">
    <property type="term" value="C:plasma membrane"/>
    <property type="evidence" value="ECO:0007669"/>
    <property type="project" value="TreeGrafter"/>
</dbReference>
<feature type="transmembrane region" description="Helical" evidence="1">
    <location>
        <begin position="307"/>
        <end position="328"/>
    </location>
</feature>
<keyword evidence="3" id="KW-1185">Reference proteome</keyword>
<keyword evidence="1" id="KW-0472">Membrane</keyword>
<gene>
    <name evidence="2" type="ORF">EGK74_07935</name>
</gene>
<feature type="transmembrane region" description="Helical" evidence="1">
    <location>
        <begin position="108"/>
        <end position="133"/>
    </location>
</feature>
<dbReference type="EMBL" id="RPFL01000019">
    <property type="protein sequence ID" value="RPD86639.1"/>
    <property type="molecule type" value="Genomic_DNA"/>
</dbReference>
<comment type="caution">
    <text evidence="2">The sequence shown here is derived from an EMBL/GenBank/DDBJ whole genome shotgun (WGS) entry which is preliminary data.</text>
</comment>
<feature type="transmembrane region" description="Helical" evidence="1">
    <location>
        <begin position="271"/>
        <end position="295"/>
    </location>
</feature>
<dbReference type="GO" id="GO:0015209">
    <property type="term" value="F:cytosine transmembrane transporter activity"/>
    <property type="evidence" value="ECO:0007669"/>
    <property type="project" value="InterPro"/>
</dbReference>
<feature type="transmembrane region" description="Helical" evidence="1">
    <location>
        <begin position="533"/>
        <end position="552"/>
    </location>
</feature>
<evidence type="ECO:0000313" key="3">
    <source>
        <dbReference type="Proteomes" id="UP000272412"/>
    </source>
</evidence>
<feature type="transmembrane region" description="Helical" evidence="1">
    <location>
        <begin position="145"/>
        <end position="168"/>
    </location>
</feature>
<dbReference type="RefSeq" id="WP_123804327.1">
    <property type="nucleotide sequence ID" value="NZ_JBHSPY010000001.1"/>
</dbReference>
<feature type="transmembrane region" description="Helical" evidence="1">
    <location>
        <begin position="417"/>
        <end position="434"/>
    </location>
</feature>
<keyword evidence="1" id="KW-1133">Transmembrane helix</keyword>
<dbReference type="OrthoDB" id="9770247at2"/>
<proteinExistence type="predicted"/>
<dbReference type="Gene3D" id="1.10.4160.10">
    <property type="entry name" value="Hydantoin permease"/>
    <property type="match status" value="1"/>
</dbReference>
<keyword evidence="1" id="KW-0812">Transmembrane</keyword>
<feature type="transmembrane region" description="Helical" evidence="1">
    <location>
        <begin position="502"/>
        <end position="521"/>
    </location>
</feature>
<evidence type="ECO:0000313" key="2">
    <source>
        <dbReference type="EMBL" id="RPD86639.1"/>
    </source>
</evidence>
<protein>
    <recommendedName>
        <fullName evidence="4">Nucleoside transporter</fullName>
    </recommendedName>
</protein>
<feature type="transmembrane region" description="Helical" evidence="1">
    <location>
        <begin position="64"/>
        <end position="88"/>
    </location>
</feature>
<feature type="transmembrane region" description="Helical" evidence="1">
    <location>
        <begin position="231"/>
        <end position="250"/>
    </location>
</feature>
<feature type="transmembrane region" description="Helical" evidence="1">
    <location>
        <begin position="440"/>
        <end position="459"/>
    </location>
</feature>
<dbReference type="AlphaFoldDB" id="A0A3N4N5R2"/>
<dbReference type="PANTHER" id="PTHR30569:SF0">
    <property type="entry name" value="CYTOSINE PERMEASE"/>
    <property type="match status" value="1"/>
</dbReference>
<sequence length="561" mass="60192">MIKNQSTHTHAAEHDGEFSHTRVPADRLLGRSHFAAAYSSEHIAGGEFVVGAAFAAWGASPATVVLGLLIGNLAAVLSWALVCAPVAVRSRLTLYQYLERVAGRRLVFFYNLMSGLIFAVIAGGMMTISASAIRGLTDAPPQVQWYPTSGLFVAAVLLIGLATVWIALRGFARVTKFAKICAPWLFAVFAVCGLAAWPYLTAIGGAQGLDGYETLQRYVWTGNTPDGSPSLTIWQIAAFAWGLNLPLHLGMGDLSTLRFARKPGYGAYSAFAAYGGHFVAWLTAGMLGAASAALLQTDIGKLDIGGVVVPVLGVAGTAAVVVASFTTAVPSLYRAGLAFHAFLPRWSLAKTTAVVGAVTTLIACLPLIFLKWLDLMAYFNILTAPVGAVIAAEHFILPKLGIAPFWRHGRRDQNNRAAWSVWVCGMALAAVLLAAGMHLFAVFIPLWAACLLLYTFLAYQQAPQSNRPSERLYHNAYGSDDIRLTTHTQTAKTALSQRRHPLLYGAAASLLLMMAGCGMLYLPSSPQQYTTAFQWLLALFSAAYFIQTALWVRLSGKDKSS</sequence>
<name>A0A3N4N5R2_9NEIS</name>
<organism evidence="2 3">
    <name type="scientific">Neisseria weixii</name>
    <dbReference type="NCBI Taxonomy" id="1853276"/>
    <lineage>
        <taxon>Bacteria</taxon>
        <taxon>Pseudomonadati</taxon>
        <taxon>Pseudomonadota</taxon>
        <taxon>Betaproteobacteria</taxon>
        <taxon>Neisseriales</taxon>
        <taxon>Neisseriaceae</taxon>
        <taxon>Neisseria</taxon>
    </lineage>
</organism>
<evidence type="ECO:0000256" key="1">
    <source>
        <dbReference type="SAM" id="Phobius"/>
    </source>
</evidence>
<dbReference type="Proteomes" id="UP000272412">
    <property type="component" value="Unassembled WGS sequence"/>
</dbReference>
<reference evidence="2 3" key="1">
    <citation type="submission" date="2018-11" db="EMBL/GenBank/DDBJ databases">
        <title>Neisseria weixii sp. nov. isolated from the rectal contents of plateau pika (Ochotona cruzoniae).</title>
        <authorList>
            <person name="Zhang G."/>
        </authorList>
    </citation>
    <scope>NUCLEOTIDE SEQUENCE [LARGE SCALE GENOMIC DNA]</scope>
    <source>
        <strain evidence="2 3">10009</strain>
    </source>
</reference>
<feature type="transmembrane region" description="Helical" evidence="1">
    <location>
        <begin position="375"/>
        <end position="396"/>
    </location>
</feature>
<dbReference type="PANTHER" id="PTHR30569">
    <property type="entry name" value="CYTOSINE TRANSPORTER CODB"/>
    <property type="match status" value="1"/>
</dbReference>
<dbReference type="InterPro" id="IPR030191">
    <property type="entry name" value="CodB"/>
</dbReference>
<feature type="transmembrane region" description="Helical" evidence="1">
    <location>
        <begin position="348"/>
        <end position="369"/>
    </location>
</feature>